<dbReference type="Proteomes" id="UP000054217">
    <property type="component" value="Unassembled WGS sequence"/>
</dbReference>
<evidence type="ECO:0000313" key="3">
    <source>
        <dbReference type="Proteomes" id="UP000054217"/>
    </source>
</evidence>
<reference evidence="3" key="2">
    <citation type="submission" date="2015-01" db="EMBL/GenBank/DDBJ databases">
        <title>Evolutionary Origins and Diversification of the Mycorrhizal Mutualists.</title>
        <authorList>
            <consortium name="DOE Joint Genome Institute"/>
            <consortium name="Mycorrhizal Genomics Consortium"/>
            <person name="Kohler A."/>
            <person name="Kuo A."/>
            <person name="Nagy L.G."/>
            <person name="Floudas D."/>
            <person name="Copeland A."/>
            <person name="Barry K.W."/>
            <person name="Cichocki N."/>
            <person name="Veneault-Fourrey C."/>
            <person name="LaButti K."/>
            <person name="Lindquist E.A."/>
            <person name="Lipzen A."/>
            <person name="Lundell T."/>
            <person name="Morin E."/>
            <person name="Murat C."/>
            <person name="Riley R."/>
            <person name="Ohm R."/>
            <person name="Sun H."/>
            <person name="Tunlid A."/>
            <person name="Henrissat B."/>
            <person name="Grigoriev I.V."/>
            <person name="Hibbett D.S."/>
            <person name="Martin F."/>
        </authorList>
    </citation>
    <scope>NUCLEOTIDE SEQUENCE [LARGE SCALE GENOMIC DNA]</scope>
    <source>
        <strain evidence="3">Marx 270</strain>
    </source>
</reference>
<feature type="region of interest" description="Disordered" evidence="1">
    <location>
        <begin position="207"/>
        <end position="257"/>
    </location>
</feature>
<proteinExistence type="predicted"/>
<dbReference type="AlphaFoldDB" id="A0A0C3NT12"/>
<dbReference type="HOGENOM" id="CLU_035057_2_0_1"/>
<evidence type="ECO:0000256" key="1">
    <source>
        <dbReference type="SAM" id="MobiDB-lite"/>
    </source>
</evidence>
<evidence type="ECO:0000313" key="2">
    <source>
        <dbReference type="EMBL" id="KIN98363.1"/>
    </source>
</evidence>
<dbReference type="InParanoid" id="A0A0C3NT12"/>
<dbReference type="EMBL" id="KN832016">
    <property type="protein sequence ID" value="KIN98363.1"/>
    <property type="molecule type" value="Genomic_DNA"/>
</dbReference>
<gene>
    <name evidence="2" type="ORF">M404DRAFT_31376</name>
</gene>
<name>A0A0C3NT12_PISTI</name>
<reference evidence="2 3" key="1">
    <citation type="submission" date="2014-04" db="EMBL/GenBank/DDBJ databases">
        <authorList>
            <consortium name="DOE Joint Genome Institute"/>
            <person name="Kuo A."/>
            <person name="Kohler A."/>
            <person name="Costa M.D."/>
            <person name="Nagy L.G."/>
            <person name="Floudas D."/>
            <person name="Copeland A."/>
            <person name="Barry K.W."/>
            <person name="Cichocki N."/>
            <person name="Veneault-Fourrey C."/>
            <person name="LaButti K."/>
            <person name="Lindquist E.A."/>
            <person name="Lipzen A."/>
            <person name="Lundell T."/>
            <person name="Morin E."/>
            <person name="Murat C."/>
            <person name="Sun H."/>
            <person name="Tunlid A."/>
            <person name="Henrissat B."/>
            <person name="Grigoriev I.V."/>
            <person name="Hibbett D.S."/>
            <person name="Martin F."/>
            <person name="Nordberg H.P."/>
            <person name="Cantor M.N."/>
            <person name="Hua S.X."/>
        </authorList>
    </citation>
    <scope>NUCLEOTIDE SEQUENCE [LARGE SCALE GENOMIC DNA]</scope>
    <source>
        <strain evidence="2 3">Marx 270</strain>
    </source>
</reference>
<protein>
    <submittedName>
        <fullName evidence="2">Uncharacterized protein</fullName>
    </submittedName>
</protein>
<feature type="compositionally biased region" description="Basic and acidic residues" evidence="1">
    <location>
        <begin position="68"/>
        <end position="78"/>
    </location>
</feature>
<feature type="region of interest" description="Disordered" evidence="1">
    <location>
        <begin position="53"/>
        <end position="134"/>
    </location>
</feature>
<sequence length="288" mass="30942">MTEESAIQQNKMILVVIAIADLCQLEGQRRFHIDDVFKDYQAQVKERAHLEAERLAKAPSVHTQGQTARDEGQDHMPVDTEGDTARGGTCSAGGGSGSMIKGKGKQQATSEEDELADDDEGNGEGEPGPSTKGLCMTGDDEPCEKVKCKCLHSHGVGWKQKNSGNVGETRLSHKWVRSVMTSKAAPVGPATGPSKKLMLRILARKWQPDPTPTHSPSPEPTTSPHNPLPTPHLFCHVATPTPRPSTLPAPVNEPSTALPFDKPQIEFEPFSAIVTGLLNELGGVKEPV</sequence>
<organism evidence="2 3">
    <name type="scientific">Pisolithus tinctorius Marx 270</name>
    <dbReference type="NCBI Taxonomy" id="870435"/>
    <lineage>
        <taxon>Eukaryota</taxon>
        <taxon>Fungi</taxon>
        <taxon>Dikarya</taxon>
        <taxon>Basidiomycota</taxon>
        <taxon>Agaricomycotina</taxon>
        <taxon>Agaricomycetes</taxon>
        <taxon>Agaricomycetidae</taxon>
        <taxon>Boletales</taxon>
        <taxon>Sclerodermatineae</taxon>
        <taxon>Pisolithaceae</taxon>
        <taxon>Pisolithus</taxon>
    </lineage>
</organism>
<feature type="compositionally biased region" description="Pro residues" evidence="1">
    <location>
        <begin position="209"/>
        <end position="230"/>
    </location>
</feature>
<accession>A0A0C3NT12</accession>
<feature type="compositionally biased region" description="Acidic residues" evidence="1">
    <location>
        <begin position="110"/>
        <end position="123"/>
    </location>
</feature>
<keyword evidence="3" id="KW-1185">Reference proteome</keyword>